<dbReference type="GO" id="GO:0005516">
    <property type="term" value="F:calmodulin binding"/>
    <property type="evidence" value="ECO:0007669"/>
    <property type="project" value="TreeGrafter"/>
</dbReference>
<proteinExistence type="predicted"/>
<accession>A0A8D8VHP7</accession>
<dbReference type="GO" id="GO:0005886">
    <property type="term" value="C:plasma membrane"/>
    <property type="evidence" value="ECO:0007669"/>
    <property type="project" value="TreeGrafter"/>
</dbReference>
<dbReference type="GO" id="GO:0017075">
    <property type="term" value="F:syntaxin-1 binding"/>
    <property type="evidence" value="ECO:0007669"/>
    <property type="project" value="TreeGrafter"/>
</dbReference>
<dbReference type="InterPro" id="IPR027080">
    <property type="entry name" value="Unc-13"/>
</dbReference>
<evidence type="ECO:0000259" key="1">
    <source>
        <dbReference type="PROSITE" id="PS50004"/>
    </source>
</evidence>
<dbReference type="SMART" id="SM00239">
    <property type="entry name" value="C2"/>
    <property type="match status" value="1"/>
</dbReference>
<evidence type="ECO:0000313" key="2">
    <source>
        <dbReference type="EMBL" id="CAG6625817.1"/>
    </source>
</evidence>
<sequence>MSLLNVTVKKAHFEGPQSSQYNSYVTLKLQNVKSTTVTVKGPSPCWEQDFLFETNDVNQLVLFHQYISLLLSLIHLILFETNDVNQGLLIEVWDKGIIWDRAIGYHYLPLPQVPFSHEDGPGQWLSLDGELVMMDGEVVGTKIPTGHSILMDCRFELPFDPENTEGPDLQRKLELLNNIMDQEARNEQARRQYQYYGHCK</sequence>
<dbReference type="GO" id="GO:0019992">
    <property type="term" value="F:diacylglycerol binding"/>
    <property type="evidence" value="ECO:0007669"/>
    <property type="project" value="InterPro"/>
</dbReference>
<dbReference type="InterPro" id="IPR035892">
    <property type="entry name" value="C2_domain_sf"/>
</dbReference>
<dbReference type="PANTHER" id="PTHR10480">
    <property type="entry name" value="PROTEIN UNC-13 HOMOLOG"/>
    <property type="match status" value="1"/>
</dbReference>
<dbReference type="GO" id="GO:0045202">
    <property type="term" value="C:synapse"/>
    <property type="evidence" value="ECO:0007669"/>
    <property type="project" value="GOC"/>
</dbReference>
<dbReference type="PANTHER" id="PTHR10480:SF12">
    <property type="entry name" value="UNC-13, ISOFORM E"/>
    <property type="match status" value="1"/>
</dbReference>
<dbReference type="PROSITE" id="PS50004">
    <property type="entry name" value="C2"/>
    <property type="match status" value="1"/>
</dbReference>
<name>A0A8D8VHP7_9HEMI</name>
<dbReference type="AlphaFoldDB" id="A0A8D8VHP7"/>
<dbReference type="GO" id="GO:0007268">
    <property type="term" value="P:chemical synaptic transmission"/>
    <property type="evidence" value="ECO:0007669"/>
    <property type="project" value="InterPro"/>
</dbReference>
<dbReference type="EMBL" id="HBUF01060944">
    <property type="protein sequence ID" value="CAG6625817.1"/>
    <property type="molecule type" value="Transcribed_RNA"/>
</dbReference>
<organism evidence="2">
    <name type="scientific">Cacopsylla melanoneura</name>
    <dbReference type="NCBI Taxonomy" id="428564"/>
    <lineage>
        <taxon>Eukaryota</taxon>
        <taxon>Metazoa</taxon>
        <taxon>Ecdysozoa</taxon>
        <taxon>Arthropoda</taxon>
        <taxon>Hexapoda</taxon>
        <taxon>Insecta</taxon>
        <taxon>Pterygota</taxon>
        <taxon>Neoptera</taxon>
        <taxon>Paraneoptera</taxon>
        <taxon>Hemiptera</taxon>
        <taxon>Sternorrhyncha</taxon>
        <taxon>Psylloidea</taxon>
        <taxon>Psyllidae</taxon>
        <taxon>Psyllinae</taxon>
        <taxon>Cacopsylla</taxon>
    </lineage>
</organism>
<dbReference type="SUPFAM" id="SSF49562">
    <property type="entry name" value="C2 domain (Calcium/lipid-binding domain, CaLB)"/>
    <property type="match status" value="1"/>
</dbReference>
<reference evidence="2" key="1">
    <citation type="submission" date="2021-05" db="EMBL/GenBank/DDBJ databases">
        <authorList>
            <person name="Alioto T."/>
            <person name="Alioto T."/>
            <person name="Gomez Garrido J."/>
        </authorList>
    </citation>
    <scope>NUCLEOTIDE SEQUENCE</scope>
</reference>
<feature type="domain" description="C2" evidence="1">
    <location>
        <begin position="1"/>
        <end position="125"/>
    </location>
</feature>
<protein>
    <submittedName>
        <fullName evidence="2">Protein unc-13 homolog A</fullName>
    </submittedName>
</protein>
<dbReference type="InterPro" id="IPR000008">
    <property type="entry name" value="C2_dom"/>
</dbReference>
<dbReference type="Pfam" id="PF00168">
    <property type="entry name" value="C2"/>
    <property type="match status" value="2"/>
</dbReference>
<dbReference type="Gene3D" id="2.60.40.150">
    <property type="entry name" value="C2 domain"/>
    <property type="match status" value="1"/>
</dbReference>